<name>A0A6J5LA91_9CAUD</name>
<dbReference type="InterPro" id="IPR027417">
    <property type="entry name" value="P-loop_NTPase"/>
</dbReference>
<organism evidence="5">
    <name type="scientific">uncultured Caudovirales phage</name>
    <dbReference type="NCBI Taxonomy" id="2100421"/>
    <lineage>
        <taxon>Viruses</taxon>
        <taxon>Duplodnaviria</taxon>
        <taxon>Heunggongvirae</taxon>
        <taxon>Uroviricota</taxon>
        <taxon>Caudoviricetes</taxon>
        <taxon>Peduoviridae</taxon>
        <taxon>Maltschvirus</taxon>
        <taxon>Maltschvirus maltsch</taxon>
    </lineage>
</organism>
<feature type="domain" description="Zeta toxin" evidence="4">
    <location>
        <begin position="334"/>
        <end position="491"/>
    </location>
</feature>
<proteinExistence type="predicted"/>
<accession>A0A6J5LA91</accession>
<reference evidence="5" key="1">
    <citation type="submission" date="2020-04" db="EMBL/GenBank/DDBJ databases">
        <authorList>
            <person name="Chiriac C."/>
            <person name="Salcher M."/>
            <person name="Ghai R."/>
            <person name="Kavagutti S V."/>
        </authorList>
    </citation>
    <scope>NUCLEOTIDE SEQUENCE</scope>
</reference>
<sequence length="517" mass="55464">MRTTFADTLIKAVKAPAGFSPIPGSKRGGFHMRRGKGWVYWYPDGNGIRNAAHKDDEEAAGKAQQQSGGRKRGLPTPETVADYVKTHGAKAGHQLVQDHPDMQYAPHGQVMDLYSEGHKLATGGGKGGGGSGDGGGGGDGDGDDFGDGSGGAAAGYGTHNLEPGDKVLFEAGDFKGAGTIAAADANGAIVRDNSGREHHVGWHEIRDMQEKHAKPDGEGGEKPPQDAKPEIEDGANFSATDYASKFDDPNATVDTVLAKFTPDTASKIAEVQRRLEGLETTVQKFKQDGKYTKERKALHDVVIATGLEKDVINEDTGEPERKFLPGLLSAERVAKARPPAGQQPTLCILGGRGGSGKSKFRGMVYDPEKVITLDADTIKEMLPEYEGWNAAEIHDESGELFDKISDMARTLGCNVVLDATLKTAKSALARVDAFKGSGYRVEAHYMHLPRIVAAERAVHRFLGKTKRYVPVEVVLGMTTNEASFDQVRQKADFWSFRDNNVARGQEPRLIAQGGTKA</sequence>
<dbReference type="EMBL" id="LR796230">
    <property type="protein sequence ID" value="CAB4128729.1"/>
    <property type="molecule type" value="Genomic_DNA"/>
</dbReference>
<keyword evidence="2" id="KW-0067">ATP-binding</keyword>
<evidence type="ECO:0000259" key="4">
    <source>
        <dbReference type="Pfam" id="PF06414"/>
    </source>
</evidence>
<dbReference type="GO" id="GO:0016301">
    <property type="term" value="F:kinase activity"/>
    <property type="evidence" value="ECO:0007669"/>
    <property type="project" value="InterPro"/>
</dbReference>
<evidence type="ECO:0000256" key="3">
    <source>
        <dbReference type="SAM" id="MobiDB-lite"/>
    </source>
</evidence>
<evidence type="ECO:0000313" key="5">
    <source>
        <dbReference type="EMBL" id="CAB4128729.1"/>
    </source>
</evidence>
<protein>
    <submittedName>
        <fullName evidence="5">Zeta toxin domain containing protein</fullName>
    </submittedName>
</protein>
<dbReference type="SUPFAM" id="SSF52540">
    <property type="entry name" value="P-loop containing nucleoside triphosphate hydrolases"/>
    <property type="match status" value="1"/>
</dbReference>
<evidence type="ECO:0000256" key="2">
    <source>
        <dbReference type="ARBA" id="ARBA00022840"/>
    </source>
</evidence>
<feature type="region of interest" description="Disordered" evidence="3">
    <location>
        <begin position="54"/>
        <end position="77"/>
    </location>
</feature>
<feature type="compositionally biased region" description="Gly residues" evidence="3">
    <location>
        <begin position="122"/>
        <end position="139"/>
    </location>
</feature>
<keyword evidence="1" id="KW-0547">Nucleotide-binding</keyword>
<evidence type="ECO:0000256" key="1">
    <source>
        <dbReference type="ARBA" id="ARBA00022741"/>
    </source>
</evidence>
<feature type="region of interest" description="Disordered" evidence="3">
    <location>
        <begin position="118"/>
        <end position="161"/>
    </location>
</feature>
<dbReference type="GO" id="GO:0005524">
    <property type="term" value="F:ATP binding"/>
    <property type="evidence" value="ECO:0007669"/>
    <property type="project" value="UniProtKB-KW"/>
</dbReference>
<gene>
    <name evidence="5" type="ORF">UFOVP114_67</name>
</gene>
<feature type="compositionally biased region" description="Basic and acidic residues" evidence="3">
    <location>
        <begin position="208"/>
        <end position="231"/>
    </location>
</feature>
<dbReference type="Pfam" id="PF06414">
    <property type="entry name" value="Zeta_toxin"/>
    <property type="match status" value="1"/>
</dbReference>
<feature type="region of interest" description="Disordered" evidence="3">
    <location>
        <begin position="208"/>
        <end position="232"/>
    </location>
</feature>
<dbReference type="Gene3D" id="3.40.50.300">
    <property type="entry name" value="P-loop containing nucleotide triphosphate hydrolases"/>
    <property type="match status" value="1"/>
</dbReference>
<dbReference type="InterPro" id="IPR010488">
    <property type="entry name" value="Zeta_toxin_domain"/>
</dbReference>